<feature type="compositionally biased region" description="Basic residues" evidence="1">
    <location>
        <begin position="146"/>
        <end position="156"/>
    </location>
</feature>
<organism evidence="2">
    <name type="scientific">Spodoptera frugiperda</name>
    <name type="common">Fall armyworm</name>
    <dbReference type="NCBI Taxonomy" id="7108"/>
    <lineage>
        <taxon>Eukaryota</taxon>
        <taxon>Metazoa</taxon>
        <taxon>Ecdysozoa</taxon>
        <taxon>Arthropoda</taxon>
        <taxon>Hexapoda</taxon>
        <taxon>Insecta</taxon>
        <taxon>Pterygota</taxon>
        <taxon>Neoptera</taxon>
        <taxon>Endopterygota</taxon>
        <taxon>Lepidoptera</taxon>
        <taxon>Glossata</taxon>
        <taxon>Ditrysia</taxon>
        <taxon>Noctuoidea</taxon>
        <taxon>Noctuidae</taxon>
        <taxon>Amphipyrinae</taxon>
        <taxon>Spodoptera</taxon>
    </lineage>
</organism>
<reference evidence="2" key="1">
    <citation type="submission" date="2016-07" db="EMBL/GenBank/DDBJ databases">
        <authorList>
            <person name="Bretaudeau A."/>
        </authorList>
    </citation>
    <scope>NUCLEOTIDE SEQUENCE</scope>
    <source>
        <strain evidence="2">Rice</strain>
        <tissue evidence="2">Whole body</tissue>
    </source>
</reference>
<evidence type="ECO:0000256" key="1">
    <source>
        <dbReference type="SAM" id="MobiDB-lite"/>
    </source>
</evidence>
<protein>
    <submittedName>
        <fullName evidence="2">SFRICE_019844</fullName>
    </submittedName>
</protein>
<dbReference type="EMBL" id="ODYU01012439">
    <property type="protein sequence ID" value="SOQ58742.1"/>
    <property type="molecule type" value="Genomic_DNA"/>
</dbReference>
<feature type="region of interest" description="Disordered" evidence="1">
    <location>
        <begin position="143"/>
        <end position="174"/>
    </location>
</feature>
<evidence type="ECO:0000313" key="2">
    <source>
        <dbReference type="EMBL" id="SOQ58742.1"/>
    </source>
</evidence>
<name>A0A2H1X0G7_SPOFR</name>
<accession>A0A2H1X0G7</accession>
<dbReference type="AlphaFoldDB" id="A0A2H1X0G7"/>
<sequence>MLTQQRCNTKTHTRRNKTLDFKAAAAAESTTLEDASWRSVTYIMSSVQLLVPPWARRLKTTLFLLLLSESEPRTRSRQVWESHASARMGWLDRSDTSSPQKTNVKQCLCCVSSGPIPISPISEFPTILKFLNPKRPATHFAASAHRVPHASARRVPHASQRTIRSPDTGPSRADARYGAVEDMTGCRGSASKNRSQGILPLASPNAGEVIGCDVSVAASAYAVHDEEPFCDSKLIGQSFQKRLVCISCKKYSLGIVKLPVNQLKEGAFLPVNEQTDHPMVSNRRHPWAPETPEALKVRCRPFKD</sequence>
<proteinExistence type="predicted"/>
<gene>
    <name evidence="2" type="ORF">SFRICE_019844</name>
</gene>